<dbReference type="CDD" id="cd06185">
    <property type="entry name" value="PDR_like"/>
    <property type="match status" value="1"/>
</dbReference>
<dbReference type="SUPFAM" id="SSF52343">
    <property type="entry name" value="Ferredoxin reductase-like, C-terminal NADP-linked domain"/>
    <property type="match status" value="1"/>
</dbReference>
<evidence type="ECO:0000259" key="5">
    <source>
        <dbReference type="PROSITE" id="PS51384"/>
    </source>
</evidence>
<dbReference type="Gene3D" id="3.40.50.80">
    <property type="entry name" value="Nucleotide-binding domain of ferredoxin-NADP reductase (FNR) module"/>
    <property type="match status" value="1"/>
</dbReference>
<proteinExistence type="inferred from homology"/>
<dbReference type="InterPro" id="IPR006058">
    <property type="entry name" value="2Fe2S_fd_BS"/>
</dbReference>
<dbReference type="PRINTS" id="PR00359">
    <property type="entry name" value="BP450"/>
</dbReference>
<organism evidence="6 7">
    <name type="scientific">Modicisalibacter tunisiensis</name>
    <dbReference type="NCBI Taxonomy" id="390637"/>
    <lineage>
        <taxon>Bacteria</taxon>
        <taxon>Pseudomonadati</taxon>
        <taxon>Pseudomonadota</taxon>
        <taxon>Gammaproteobacteria</taxon>
        <taxon>Oceanospirillales</taxon>
        <taxon>Halomonadaceae</taxon>
        <taxon>Modicisalibacter</taxon>
    </lineage>
</organism>
<dbReference type="InterPro" id="IPR001128">
    <property type="entry name" value="Cyt_P450"/>
</dbReference>
<dbReference type="PROSITE" id="PS00197">
    <property type="entry name" value="2FE2S_FER_1"/>
    <property type="match status" value="1"/>
</dbReference>
<evidence type="ECO:0000256" key="3">
    <source>
        <dbReference type="SAM" id="MobiDB-lite"/>
    </source>
</evidence>
<feature type="compositionally biased region" description="Basic and acidic residues" evidence="3">
    <location>
        <begin position="8"/>
        <end position="21"/>
    </location>
</feature>
<comment type="caution">
    <text evidence="6">The sequence shown here is derived from an EMBL/GenBank/DDBJ whole genome shotgun (WGS) entry which is preliminary data.</text>
</comment>
<accession>A0ABS7WVI2</accession>
<dbReference type="Proteomes" id="UP001319883">
    <property type="component" value="Unassembled WGS sequence"/>
</dbReference>
<dbReference type="RefSeq" id="WP_224420197.1">
    <property type="nucleotide sequence ID" value="NZ_JAGXFD010000001.1"/>
</dbReference>
<dbReference type="CDD" id="cd00207">
    <property type="entry name" value="fer2"/>
    <property type="match status" value="1"/>
</dbReference>
<dbReference type="Gene3D" id="1.10.630.10">
    <property type="entry name" value="Cytochrome P450"/>
    <property type="match status" value="1"/>
</dbReference>
<dbReference type="PROSITE" id="PS51384">
    <property type="entry name" value="FAD_FR"/>
    <property type="match status" value="1"/>
</dbReference>
<dbReference type="InterPro" id="IPR036396">
    <property type="entry name" value="Cyt_P450_sf"/>
</dbReference>
<dbReference type="PANTHER" id="PTHR46696">
    <property type="entry name" value="P450, PUTATIVE (EUROFUNG)-RELATED"/>
    <property type="match status" value="1"/>
</dbReference>
<dbReference type="InterPro" id="IPR017927">
    <property type="entry name" value="FAD-bd_FR_type"/>
</dbReference>
<evidence type="ECO:0000256" key="1">
    <source>
        <dbReference type="ARBA" id="ARBA00001971"/>
    </source>
</evidence>
<dbReference type="InterPro" id="IPR017938">
    <property type="entry name" value="Riboflavin_synthase-like_b-brl"/>
</dbReference>
<evidence type="ECO:0000313" key="7">
    <source>
        <dbReference type="Proteomes" id="UP001319883"/>
    </source>
</evidence>
<feature type="region of interest" description="Disordered" evidence="3">
    <location>
        <begin position="448"/>
        <end position="469"/>
    </location>
</feature>
<evidence type="ECO:0000256" key="2">
    <source>
        <dbReference type="ARBA" id="ARBA00010617"/>
    </source>
</evidence>
<dbReference type="Pfam" id="PF00067">
    <property type="entry name" value="p450"/>
    <property type="match status" value="1"/>
</dbReference>
<comment type="cofactor">
    <cofactor evidence="1">
        <name>heme</name>
        <dbReference type="ChEBI" id="CHEBI:30413"/>
    </cofactor>
</comment>
<dbReference type="PROSITE" id="PS00086">
    <property type="entry name" value="CYTOCHROME_P450"/>
    <property type="match status" value="1"/>
</dbReference>
<dbReference type="Gene3D" id="3.10.20.30">
    <property type="match status" value="1"/>
</dbReference>
<name>A0ABS7WVI2_9GAMM</name>
<dbReference type="InterPro" id="IPR012675">
    <property type="entry name" value="Beta-grasp_dom_sf"/>
</dbReference>
<gene>
    <name evidence="6" type="ORF">KGQ91_02840</name>
</gene>
<dbReference type="InterPro" id="IPR039261">
    <property type="entry name" value="FNR_nucleotide-bd"/>
</dbReference>
<dbReference type="PANTHER" id="PTHR46696:SF1">
    <property type="entry name" value="CYTOCHROME P450 YJIB-RELATED"/>
    <property type="match status" value="1"/>
</dbReference>
<dbReference type="SUPFAM" id="SSF48264">
    <property type="entry name" value="Cytochrome P450"/>
    <property type="match status" value="1"/>
</dbReference>
<keyword evidence="7" id="KW-1185">Reference proteome</keyword>
<dbReference type="InterPro" id="IPR001041">
    <property type="entry name" value="2Fe-2S_ferredoxin-type"/>
</dbReference>
<dbReference type="SUPFAM" id="SSF63380">
    <property type="entry name" value="Riboflavin synthase domain-like"/>
    <property type="match status" value="1"/>
</dbReference>
<dbReference type="SUPFAM" id="SSF54292">
    <property type="entry name" value="2Fe-2S ferredoxin-like"/>
    <property type="match status" value="1"/>
</dbReference>
<feature type="domain" description="FAD-binding FR-type" evidence="5">
    <location>
        <begin position="470"/>
        <end position="571"/>
    </location>
</feature>
<dbReference type="CDD" id="cd11078">
    <property type="entry name" value="CYP130-like"/>
    <property type="match status" value="1"/>
</dbReference>
<protein>
    <submittedName>
        <fullName evidence="6">Cytochrome P450/oxidoreductase</fullName>
    </submittedName>
</protein>
<evidence type="ECO:0000313" key="6">
    <source>
        <dbReference type="EMBL" id="MBZ9566623.1"/>
    </source>
</evidence>
<reference evidence="6 7" key="1">
    <citation type="submission" date="2021-05" db="EMBL/GenBank/DDBJ databases">
        <title>Petroleum and Energy Research Collection (APPE): ex situ preservation of microbial diversity associated with the oil industry and exploitation of its biotechnological potential.</title>
        <authorList>
            <person name="Paixao C.T.M."/>
            <person name="Gomes M.B."/>
            <person name="Oliveira V.M."/>
        </authorList>
    </citation>
    <scope>NUCLEOTIDE SEQUENCE [LARGE SCALE GENOMIC DNA]</scope>
    <source>
        <strain evidence="6 7">LIT2</strain>
    </source>
</reference>
<sequence>MPTPRTSPRADEGRCPFRDAASHAPDTAPNGCPVSPQAASFDPFESDYQLDPAEALRWSRDQEPVFYSPRLGYWVVSRYADVKAIFRDNRTFSPSIALEKITPTTQAAQDTLQRYGYAMNRTLVNEDEPAHMERRRALMKSFELEELAHHEPMVRRLTREYLDRLVDKGEADLVDEMLWEIPLTVALHFLGVPEEDMDTLREYSIAHTVNTWGRPSPDEQVAVAEAVGKFWQYAGQVLEKMRQDPAGHGWMKYAIRRQQELPEVVTDSYLHSMMMAGIVAAHETTAHATANMLRLLLENRAVWEDLCANPSLIPNAVEECLRLSGSVAAWRRIATTDTQVGDVAIPQGAKLLIVSASANHDGRHFENPDELDIYRDNTTDHLTFGYGSHQCMGKNLARLEMRIFLEEFTRRLPHMTLVPDQTFTFVPNTSFRGPEHLWVRWDPARNPERRDNSLREQGRDFPLGAPSRRDAEREAVVTRVIHETPDVIRLVLEDPRGRPLPRWTPGAHIDLVVGDITRKYSLCGDPDDEQRLEIAIRREEPGRGGSRLIHDTVKPQTRVRLRGPRNHFRLDETADGYLLIAGGIGITPIIAMADRLKRLGKRYAIHYAGRSRGSMPLLERLKRDHGDRLCLYPADEGRRLDLPAVVGGRGEARVYACGPARLLDALAALTRDDADAIHVEHFSASHAILDPRREQAFEVELSDSELTVPVAADQTVLQALRAVGVDVPSDCEEGLCGTCEVAVMAGEVDHRDKVLSADERAASRRMMTCCSRAKRGKLVLGL</sequence>
<dbReference type="InterPro" id="IPR017972">
    <property type="entry name" value="Cyt_P450_CS"/>
</dbReference>
<feature type="domain" description="2Fe-2S ferredoxin-type" evidence="4">
    <location>
        <begin position="697"/>
        <end position="782"/>
    </location>
</feature>
<feature type="compositionally biased region" description="Basic and acidic residues" evidence="3">
    <location>
        <begin position="448"/>
        <end position="459"/>
    </location>
</feature>
<dbReference type="InterPro" id="IPR036010">
    <property type="entry name" value="2Fe-2S_ferredoxin-like_sf"/>
</dbReference>
<dbReference type="EMBL" id="JAGXFD010000001">
    <property type="protein sequence ID" value="MBZ9566623.1"/>
    <property type="molecule type" value="Genomic_DNA"/>
</dbReference>
<dbReference type="PROSITE" id="PS51085">
    <property type="entry name" value="2FE2S_FER_2"/>
    <property type="match status" value="1"/>
</dbReference>
<dbReference type="Pfam" id="PF00111">
    <property type="entry name" value="Fer2"/>
    <property type="match status" value="1"/>
</dbReference>
<dbReference type="Gene3D" id="2.40.30.10">
    <property type="entry name" value="Translation factors"/>
    <property type="match status" value="1"/>
</dbReference>
<comment type="similarity">
    <text evidence="2">Belongs to the cytochrome P450 family.</text>
</comment>
<feature type="region of interest" description="Disordered" evidence="3">
    <location>
        <begin position="1"/>
        <end position="38"/>
    </location>
</feature>
<evidence type="ECO:0000259" key="4">
    <source>
        <dbReference type="PROSITE" id="PS51085"/>
    </source>
</evidence>
<dbReference type="InterPro" id="IPR002397">
    <property type="entry name" value="Cyt_P450_B"/>
</dbReference>